<keyword evidence="1" id="KW-0732">Signal</keyword>
<evidence type="ECO:0000313" key="5">
    <source>
        <dbReference type="Proteomes" id="UP000247702"/>
    </source>
</evidence>
<dbReference type="SMART" id="SM00472">
    <property type="entry name" value="MIR"/>
    <property type="match status" value="3"/>
</dbReference>
<dbReference type="SUPFAM" id="SSF49899">
    <property type="entry name" value="Concanavalin A-like lectins/glucanases"/>
    <property type="match status" value="1"/>
</dbReference>
<dbReference type="SUPFAM" id="SSF82109">
    <property type="entry name" value="MIR domain"/>
    <property type="match status" value="2"/>
</dbReference>
<dbReference type="PANTHER" id="PTHR46809">
    <property type="entry name" value="STROMAL CELL-DERIVED FACTOR 2-LIKE PROTEIN"/>
    <property type="match status" value="1"/>
</dbReference>
<keyword evidence="2" id="KW-0677">Repeat</keyword>
<name>A0A2Z6S8P9_9GLOM</name>
<dbReference type="AlphaFoldDB" id="A0A2Z6S8P9"/>
<dbReference type="InterPro" id="IPR036300">
    <property type="entry name" value="MIR_dom_sf"/>
</dbReference>
<accession>A0A2Z6S8P9</accession>
<reference evidence="4 5" key="1">
    <citation type="submission" date="2017-11" db="EMBL/GenBank/DDBJ databases">
        <title>The genome of Rhizophagus clarus HR1 reveals common genetic basis of auxotrophy among arbuscular mycorrhizal fungi.</title>
        <authorList>
            <person name="Kobayashi Y."/>
        </authorList>
    </citation>
    <scope>NUCLEOTIDE SEQUENCE [LARGE SCALE GENOMIC DNA]</scope>
    <source>
        <strain evidence="4 5">HR1</strain>
    </source>
</reference>
<feature type="domain" description="MIR" evidence="3">
    <location>
        <begin position="255"/>
        <end position="311"/>
    </location>
</feature>
<comment type="caution">
    <text evidence="4">The sequence shown here is derived from an EMBL/GenBank/DDBJ whole genome shotgun (WGS) entry which is preliminary data.</text>
</comment>
<dbReference type="Proteomes" id="UP000247702">
    <property type="component" value="Unassembled WGS sequence"/>
</dbReference>
<proteinExistence type="predicted"/>
<evidence type="ECO:0000259" key="3">
    <source>
        <dbReference type="PROSITE" id="PS50919"/>
    </source>
</evidence>
<feature type="domain" description="MIR" evidence="3">
    <location>
        <begin position="190"/>
        <end position="247"/>
    </location>
</feature>
<gene>
    <name evidence="4" type="ORF">RclHR1_00610004</name>
</gene>
<dbReference type="InterPro" id="IPR013320">
    <property type="entry name" value="ConA-like_dom_sf"/>
</dbReference>
<dbReference type="InterPro" id="IPR016093">
    <property type="entry name" value="MIR_motif"/>
</dbReference>
<feature type="domain" description="MIR" evidence="3">
    <location>
        <begin position="322"/>
        <end position="374"/>
    </location>
</feature>
<dbReference type="EMBL" id="BEXD01003993">
    <property type="protein sequence ID" value="GBC05192.1"/>
    <property type="molecule type" value="Genomic_DNA"/>
</dbReference>
<organism evidence="4 5">
    <name type="scientific">Rhizophagus clarus</name>
    <dbReference type="NCBI Taxonomy" id="94130"/>
    <lineage>
        <taxon>Eukaryota</taxon>
        <taxon>Fungi</taxon>
        <taxon>Fungi incertae sedis</taxon>
        <taxon>Mucoromycota</taxon>
        <taxon>Glomeromycotina</taxon>
        <taxon>Glomeromycetes</taxon>
        <taxon>Glomerales</taxon>
        <taxon>Glomeraceae</taxon>
        <taxon>Rhizophagus</taxon>
    </lineage>
</organism>
<sequence>MTKHVVREWIELISDTISFGENDQRVFENAGLPAVNEDLSLSITLRLKIRKHGLTYATIFHKGTKDLIRTPGFWLTGNKSALCPRFTCNWNPNVGIDELGDGLSLNKWYHLTYTLSDLKKRMDIYIDGEWVGFYSIQSVKTQKVNFNDGPLYIGCCHSWKGFNGEISNFRYFNWRLSSEEVKRDFFNSSRKPILYGSRIALVHVSTRKYLSTKGIKYDFGQQNQQYMVICNGQEIDLKSDVWTVIGANGKSVITGSPVSLNTTIGFKHQATGHNLHSHDTNYGRYTPISKQQQVTLCRDVNTDDDWLVQRYSPNTPNSFDNSGNLMSGEIIDLSHSKTNKSLYSHSIILGDGSQEVSCHKDESETNNKWRIELVTD</sequence>
<dbReference type="Gene3D" id="2.80.10.50">
    <property type="match status" value="1"/>
</dbReference>
<keyword evidence="5" id="KW-1185">Reference proteome</keyword>
<dbReference type="PROSITE" id="PS50919">
    <property type="entry name" value="MIR"/>
    <property type="match status" value="3"/>
</dbReference>
<evidence type="ECO:0000313" key="4">
    <source>
        <dbReference type="EMBL" id="GBC05192.1"/>
    </source>
</evidence>
<dbReference type="Gene3D" id="2.60.120.200">
    <property type="match status" value="1"/>
</dbReference>
<evidence type="ECO:0000256" key="1">
    <source>
        <dbReference type="ARBA" id="ARBA00022729"/>
    </source>
</evidence>
<protein>
    <recommendedName>
        <fullName evidence="3">MIR domain-containing protein</fullName>
    </recommendedName>
</protein>
<evidence type="ECO:0000256" key="2">
    <source>
        <dbReference type="ARBA" id="ARBA00022737"/>
    </source>
</evidence>
<dbReference type="Pfam" id="PF13385">
    <property type="entry name" value="Laminin_G_3"/>
    <property type="match status" value="1"/>
</dbReference>
<dbReference type="PANTHER" id="PTHR46809:SF2">
    <property type="entry name" value="GH21273P"/>
    <property type="match status" value="1"/>
</dbReference>